<feature type="compositionally biased region" description="Polar residues" evidence="5">
    <location>
        <begin position="218"/>
        <end position="344"/>
    </location>
</feature>
<evidence type="ECO:0000313" key="6">
    <source>
        <dbReference type="EMBL" id="KAK6192432.1"/>
    </source>
</evidence>
<name>A0AAN8KC62_PATCE</name>
<dbReference type="PANTHER" id="PTHR24124">
    <property type="entry name" value="ANKYRIN REPEAT FAMILY A"/>
    <property type="match status" value="1"/>
</dbReference>
<dbReference type="SUPFAM" id="SSF47986">
    <property type="entry name" value="DEATH domain"/>
    <property type="match status" value="1"/>
</dbReference>
<dbReference type="Proteomes" id="UP001347796">
    <property type="component" value="Unassembled WGS sequence"/>
</dbReference>
<dbReference type="PROSITE" id="PS50088">
    <property type="entry name" value="ANK_REPEAT"/>
    <property type="match status" value="1"/>
</dbReference>
<feature type="repeat" description="ANK" evidence="3">
    <location>
        <begin position="383"/>
        <end position="417"/>
    </location>
</feature>
<feature type="coiled-coil region" evidence="4">
    <location>
        <begin position="124"/>
        <end position="183"/>
    </location>
</feature>
<feature type="region of interest" description="Disordered" evidence="5">
    <location>
        <begin position="214"/>
        <end position="352"/>
    </location>
</feature>
<reference evidence="6 7" key="1">
    <citation type="submission" date="2024-01" db="EMBL/GenBank/DDBJ databases">
        <title>The genome of the rayed Mediterranean limpet Patella caerulea (Linnaeus, 1758).</title>
        <authorList>
            <person name="Anh-Thu Weber A."/>
            <person name="Halstead-Nussloch G."/>
        </authorList>
    </citation>
    <scope>NUCLEOTIDE SEQUENCE [LARGE SCALE GENOMIC DNA]</scope>
    <source>
        <strain evidence="6">AATW-2023a</strain>
        <tissue evidence="6">Whole specimen</tissue>
    </source>
</reference>
<dbReference type="PANTHER" id="PTHR24124:SF14">
    <property type="entry name" value="CHROMOSOME UNDETERMINED SCAFFOLD_25, WHOLE GENOME SHOTGUN SEQUENCE"/>
    <property type="match status" value="1"/>
</dbReference>
<evidence type="ECO:0000313" key="7">
    <source>
        <dbReference type="Proteomes" id="UP001347796"/>
    </source>
</evidence>
<dbReference type="SUPFAM" id="SSF48403">
    <property type="entry name" value="Ankyrin repeat"/>
    <property type="match status" value="1"/>
</dbReference>
<dbReference type="Gene3D" id="1.10.533.10">
    <property type="entry name" value="Death Domain, Fas"/>
    <property type="match status" value="1"/>
</dbReference>
<protein>
    <submittedName>
        <fullName evidence="6">Uncharacterized protein</fullName>
    </submittedName>
</protein>
<evidence type="ECO:0000256" key="3">
    <source>
        <dbReference type="PROSITE-ProRule" id="PRU00023"/>
    </source>
</evidence>
<dbReference type="InterPro" id="IPR011029">
    <property type="entry name" value="DEATH-like_dom_sf"/>
</dbReference>
<dbReference type="Pfam" id="PF13637">
    <property type="entry name" value="Ank_4"/>
    <property type="match status" value="1"/>
</dbReference>
<keyword evidence="2 3" id="KW-0040">ANK repeat</keyword>
<dbReference type="Gene3D" id="1.25.40.20">
    <property type="entry name" value="Ankyrin repeat-containing domain"/>
    <property type="match status" value="2"/>
</dbReference>
<dbReference type="SMART" id="SM00248">
    <property type="entry name" value="ANK"/>
    <property type="match status" value="5"/>
</dbReference>
<comment type="caution">
    <text evidence="6">The sequence shown here is derived from an EMBL/GenBank/DDBJ whole genome shotgun (WGS) entry which is preliminary data.</text>
</comment>
<evidence type="ECO:0000256" key="1">
    <source>
        <dbReference type="ARBA" id="ARBA00022737"/>
    </source>
</evidence>
<dbReference type="InterPro" id="IPR036770">
    <property type="entry name" value="Ankyrin_rpt-contain_sf"/>
</dbReference>
<proteinExistence type="predicted"/>
<dbReference type="Pfam" id="PF12796">
    <property type="entry name" value="Ank_2"/>
    <property type="match status" value="1"/>
</dbReference>
<dbReference type="AlphaFoldDB" id="A0AAN8KC62"/>
<keyword evidence="7" id="KW-1185">Reference proteome</keyword>
<gene>
    <name evidence="6" type="ORF">SNE40_003901</name>
</gene>
<dbReference type="EMBL" id="JAZGQO010000002">
    <property type="protein sequence ID" value="KAK6192432.1"/>
    <property type="molecule type" value="Genomic_DNA"/>
</dbReference>
<accession>A0AAN8KC62</accession>
<dbReference type="GO" id="GO:0005634">
    <property type="term" value="C:nucleus"/>
    <property type="evidence" value="ECO:0007669"/>
    <property type="project" value="TreeGrafter"/>
</dbReference>
<keyword evidence="4" id="KW-0175">Coiled coil</keyword>
<evidence type="ECO:0000256" key="2">
    <source>
        <dbReference type="ARBA" id="ARBA00023043"/>
    </source>
</evidence>
<sequence>MSSYQGRQKGRMPEDDYLKVQTNYTYLLDHIKEPVKLGTKLFEKHVFGLDEKEEIQKIFRNSEDGRWAAADKLLTYVLSNCGDAYSRFIQCLRELGNIDVVNVLENTTNGKNKTNLMTEQDKTRHQLEELHKDHDLTKQELENLKKQMETLKTRQDGDSRQLLKKIKKREHELETYKKQTEEKEVLTKKRIDELETCIKTLTLNDEDTIQPQLLHGNLSGNTSHTSDDTLSGNTSHTSDGTLSGNTSHTSDDTLSGNTSHTSDGTLSGNTSHTSDNTLSGNTSHTSDDTLSGNTSHTSDDTLSGNTSHTSDDTLSGNTSHTSDDTLSGNTSHTSDDTLSGNTSHTSDKKDTRQQQLFDACQHGTLDDIKNMVNIDVNVRGGLSGETPLFICCRSSVSPVDKIKYLVSHQADINARDIYNITILHQACYYGTLSTVQYLVDDLHMDVNTTGYNNMTPLFTCCSSSVSPVDKIKYLVSHQADINARDSYNSTILHQACWFGTLSTVQYLVDCLHLDVHVKDEDGDTPLDCCRLSSIESHEKIKYITDQSPLFRYFFRR</sequence>
<keyword evidence="1" id="KW-0677">Repeat</keyword>
<dbReference type="CDD" id="cd01671">
    <property type="entry name" value="CARD"/>
    <property type="match status" value="1"/>
</dbReference>
<evidence type="ECO:0000256" key="5">
    <source>
        <dbReference type="SAM" id="MobiDB-lite"/>
    </source>
</evidence>
<organism evidence="6 7">
    <name type="scientific">Patella caerulea</name>
    <name type="common">Rayed Mediterranean limpet</name>
    <dbReference type="NCBI Taxonomy" id="87958"/>
    <lineage>
        <taxon>Eukaryota</taxon>
        <taxon>Metazoa</taxon>
        <taxon>Spiralia</taxon>
        <taxon>Lophotrochozoa</taxon>
        <taxon>Mollusca</taxon>
        <taxon>Gastropoda</taxon>
        <taxon>Patellogastropoda</taxon>
        <taxon>Patelloidea</taxon>
        <taxon>Patellidae</taxon>
        <taxon>Patella</taxon>
    </lineage>
</organism>
<evidence type="ECO:0000256" key="4">
    <source>
        <dbReference type="SAM" id="Coils"/>
    </source>
</evidence>
<dbReference type="GO" id="GO:0010468">
    <property type="term" value="P:regulation of gene expression"/>
    <property type="evidence" value="ECO:0007669"/>
    <property type="project" value="TreeGrafter"/>
</dbReference>
<dbReference type="InterPro" id="IPR002110">
    <property type="entry name" value="Ankyrin_rpt"/>
</dbReference>